<evidence type="ECO:0000259" key="6">
    <source>
        <dbReference type="PROSITE" id="PS51525"/>
    </source>
</evidence>
<dbReference type="AlphaFoldDB" id="A0A177EGN5"/>
<evidence type="ECO:0000256" key="2">
    <source>
        <dbReference type="PROSITE-ProRule" id="PRU00035"/>
    </source>
</evidence>
<dbReference type="GeneID" id="93648247"/>
<dbReference type="InterPro" id="IPR038336">
    <property type="entry name" value="NET_sf"/>
</dbReference>
<accession>A0A177EGN5</accession>
<dbReference type="STRING" id="1805483.A0A177EGN5"/>
<dbReference type="InterPro" id="IPR050935">
    <property type="entry name" value="Bromo_chromatin_reader"/>
</dbReference>
<sequence>MQGAVMPTDTVEHRETEENKEDFKESASLCKELLLKLKKSSFAAPFLYPVDPQRLNIPDYHEKIKKPMDLSTITKKLDTETYAAVEEFTDDINLMLSNCYLYNNQVSAVYKMGCSLEKYYKQLLQKGALERKRKQNEDSEKKRPKSKTMPDDEISKCTEALNELTKTKHRRINWPFLEPVDGTLVPNYYVLINSPMDLQTMRGKLTSRQYKTQKEFADDFDLMIKNCYLFNAEGSEVYMCATKLNALFKQTLDQKKKPADDTLARIAEIKALIAQYEAELKHLEKKAGVQVTGFGYEEKKRLKRRIESLSADKLGSVIQYIQQNVPSAVVNELEELEINLDHLDHTVLSKISDIVRDAYVEEQNLESDSSSD</sequence>
<dbReference type="SMART" id="SM00297">
    <property type="entry name" value="BROMO"/>
    <property type="match status" value="2"/>
</dbReference>
<dbReference type="PANTHER" id="PTHR22880">
    <property type="entry name" value="FALZ-RELATED BROMODOMAIN-CONTAINING PROTEINS"/>
    <property type="match status" value="1"/>
</dbReference>
<comment type="caution">
    <text evidence="7">The sequence shown here is derived from an EMBL/GenBank/DDBJ whole genome shotgun (WGS) entry which is preliminary data.</text>
</comment>
<organism evidence="7 8">
    <name type="scientific">Nematocida displodere</name>
    <dbReference type="NCBI Taxonomy" id="1805483"/>
    <lineage>
        <taxon>Eukaryota</taxon>
        <taxon>Fungi</taxon>
        <taxon>Fungi incertae sedis</taxon>
        <taxon>Microsporidia</taxon>
        <taxon>Nematocida</taxon>
    </lineage>
</organism>
<evidence type="ECO:0000256" key="3">
    <source>
        <dbReference type="SAM" id="Coils"/>
    </source>
</evidence>
<dbReference type="VEuPathDB" id="MicrosporidiaDB:NEDG_01897"/>
<dbReference type="OrthoDB" id="784962at2759"/>
<feature type="compositionally biased region" description="Basic and acidic residues" evidence="4">
    <location>
        <begin position="10"/>
        <end position="21"/>
    </location>
</feature>
<feature type="domain" description="NET" evidence="6">
    <location>
        <begin position="284"/>
        <end position="366"/>
    </location>
</feature>
<keyword evidence="8" id="KW-1185">Reference proteome</keyword>
<keyword evidence="1 2" id="KW-0103">Bromodomain</keyword>
<evidence type="ECO:0000313" key="7">
    <source>
        <dbReference type="EMBL" id="OAG31123.1"/>
    </source>
</evidence>
<evidence type="ECO:0000256" key="4">
    <source>
        <dbReference type="SAM" id="MobiDB-lite"/>
    </source>
</evidence>
<protein>
    <submittedName>
        <fullName evidence="7">Bromodomain-containing factor 1</fullName>
    </submittedName>
</protein>
<gene>
    <name evidence="7" type="ORF">NEDG_01897</name>
</gene>
<keyword evidence="3" id="KW-0175">Coiled coil</keyword>
<dbReference type="GO" id="GO:0006355">
    <property type="term" value="P:regulation of DNA-templated transcription"/>
    <property type="evidence" value="ECO:0007669"/>
    <property type="project" value="TreeGrafter"/>
</dbReference>
<proteinExistence type="predicted"/>
<dbReference type="Gene3D" id="1.20.920.10">
    <property type="entry name" value="Bromodomain-like"/>
    <property type="match status" value="2"/>
</dbReference>
<dbReference type="PROSITE" id="PS50014">
    <property type="entry name" value="BROMODOMAIN_2"/>
    <property type="match status" value="2"/>
</dbReference>
<dbReference type="EMBL" id="LTDL01000022">
    <property type="protein sequence ID" value="OAG31123.1"/>
    <property type="molecule type" value="Genomic_DNA"/>
</dbReference>
<dbReference type="RefSeq" id="XP_067544847.1">
    <property type="nucleotide sequence ID" value="XM_067689315.1"/>
</dbReference>
<reference evidence="7 8" key="1">
    <citation type="submission" date="2016-02" db="EMBL/GenBank/DDBJ databases">
        <title>Discovery of a natural microsporidian pathogen with a broad tissue tropism in Caenorhabditis elegans.</title>
        <authorList>
            <person name="Luallen R.J."/>
            <person name="Reinke A.W."/>
            <person name="Tong L."/>
            <person name="Botts M.R."/>
            <person name="Felix M.-A."/>
            <person name="Troemel E.R."/>
        </authorList>
    </citation>
    <scope>NUCLEOTIDE SEQUENCE [LARGE SCALE GENOMIC DNA]</scope>
    <source>
        <strain evidence="7 8">JUm2807</strain>
    </source>
</reference>
<dbReference type="PROSITE" id="PS00633">
    <property type="entry name" value="BROMODOMAIN_1"/>
    <property type="match status" value="2"/>
</dbReference>
<name>A0A177EGN5_9MICR</name>
<dbReference type="Gene3D" id="1.20.1270.220">
    <property type="match status" value="1"/>
</dbReference>
<feature type="region of interest" description="Disordered" evidence="4">
    <location>
        <begin position="1"/>
        <end position="21"/>
    </location>
</feature>
<dbReference type="PROSITE" id="PS51525">
    <property type="entry name" value="NET"/>
    <property type="match status" value="1"/>
</dbReference>
<dbReference type="Proteomes" id="UP000185944">
    <property type="component" value="Unassembled WGS sequence"/>
</dbReference>
<dbReference type="InterPro" id="IPR001487">
    <property type="entry name" value="Bromodomain"/>
</dbReference>
<feature type="region of interest" description="Disordered" evidence="4">
    <location>
        <begin position="130"/>
        <end position="153"/>
    </location>
</feature>
<dbReference type="GO" id="GO:0006338">
    <property type="term" value="P:chromatin remodeling"/>
    <property type="evidence" value="ECO:0007669"/>
    <property type="project" value="TreeGrafter"/>
</dbReference>
<evidence type="ECO:0000256" key="1">
    <source>
        <dbReference type="ARBA" id="ARBA00023117"/>
    </source>
</evidence>
<dbReference type="Pfam" id="PF00439">
    <property type="entry name" value="Bromodomain"/>
    <property type="match status" value="2"/>
</dbReference>
<dbReference type="InterPro" id="IPR018359">
    <property type="entry name" value="Bromodomain_CS"/>
</dbReference>
<evidence type="ECO:0000313" key="8">
    <source>
        <dbReference type="Proteomes" id="UP000185944"/>
    </source>
</evidence>
<dbReference type="Pfam" id="PF17035">
    <property type="entry name" value="BET"/>
    <property type="match status" value="1"/>
</dbReference>
<feature type="domain" description="Bromo" evidence="5">
    <location>
        <begin position="168"/>
        <end position="238"/>
    </location>
</feature>
<dbReference type="GO" id="GO:0005634">
    <property type="term" value="C:nucleus"/>
    <property type="evidence" value="ECO:0007669"/>
    <property type="project" value="TreeGrafter"/>
</dbReference>
<dbReference type="InterPro" id="IPR036427">
    <property type="entry name" value="Bromodomain-like_sf"/>
</dbReference>
<dbReference type="InterPro" id="IPR027353">
    <property type="entry name" value="NET_dom"/>
</dbReference>
<feature type="coiled-coil region" evidence="3">
    <location>
        <begin position="259"/>
        <end position="286"/>
    </location>
</feature>
<dbReference type="SUPFAM" id="SSF47370">
    <property type="entry name" value="Bromodomain"/>
    <property type="match status" value="2"/>
</dbReference>
<dbReference type="PRINTS" id="PR00503">
    <property type="entry name" value="BROMODOMAIN"/>
</dbReference>
<evidence type="ECO:0000259" key="5">
    <source>
        <dbReference type="PROSITE" id="PS50014"/>
    </source>
</evidence>
<dbReference type="PANTHER" id="PTHR22880:SF225">
    <property type="entry name" value="BROMODOMAIN-CONTAINING PROTEIN BET-1-RELATED"/>
    <property type="match status" value="1"/>
</dbReference>
<dbReference type="GO" id="GO:0000785">
    <property type="term" value="C:chromatin"/>
    <property type="evidence" value="ECO:0007669"/>
    <property type="project" value="TreeGrafter"/>
</dbReference>
<feature type="domain" description="Bromo" evidence="5">
    <location>
        <begin position="38"/>
        <end position="110"/>
    </location>
</feature>